<evidence type="ECO:0000313" key="11">
    <source>
        <dbReference type="Proteomes" id="UP000663193"/>
    </source>
</evidence>
<organism evidence="10 11">
    <name type="scientific">Phaeosphaeria nodorum (strain SN15 / ATCC MYA-4574 / FGSC 10173)</name>
    <name type="common">Glume blotch fungus</name>
    <name type="synonym">Parastagonospora nodorum</name>
    <dbReference type="NCBI Taxonomy" id="321614"/>
    <lineage>
        <taxon>Eukaryota</taxon>
        <taxon>Fungi</taxon>
        <taxon>Dikarya</taxon>
        <taxon>Ascomycota</taxon>
        <taxon>Pezizomycotina</taxon>
        <taxon>Dothideomycetes</taxon>
        <taxon>Pleosporomycetidae</taxon>
        <taxon>Pleosporales</taxon>
        <taxon>Pleosporineae</taxon>
        <taxon>Phaeosphaeriaceae</taxon>
        <taxon>Parastagonospora</taxon>
    </lineage>
</organism>
<dbReference type="PANTHER" id="PTHR11742:SF49">
    <property type="entry name" value="ALPHA-1,2-MANNOSIDASE"/>
    <property type="match status" value="1"/>
</dbReference>
<keyword evidence="4 9" id="KW-0378">Hydrolase</keyword>
<keyword evidence="7" id="KW-0479">Metal-binding</keyword>
<evidence type="ECO:0000256" key="5">
    <source>
        <dbReference type="ARBA" id="ARBA00023157"/>
    </source>
</evidence>
<dbReference type="VEuPathDB" id="FungiDB:JI435_137040"/>
<dbReference type="GO" id="GO:0036503">
    <property type="term" value="P:ERAD pathway"/>
    <property type="evidence" value="ECO:0007669"/>
    <property type="project" value="UniProtKB-ARBA"/>
</dbReference>
<dbReference type="PANTHER" id="PTHR11742">
    <property type="entry name" value="MANNOSYL-OLIGOSACCHARIDE ALPHA-1,2-MANNOSIDASE-RELATED"/>
    <property type="match status" value="1"/>
</dbReference>
<evidence type="ECO:0000256" key="7">
    <source>
        <dbReference type="PIRSR" id="PIRSR601382-2"/>
    </source>
</evidence>
<keyword evidence="7" id="KW-0106">Calcium</keyword>
<accession>A0A7U2FIJ5</accession>
<evidence type="ECO:0000256" key="9">
    <source>
        <dbReference type="RuleBase" id="RU361193"/>
    </source>
</evidence>
<protein>
    <recommendedName>
        <fullName evidence="9">alpha-1,2-Mannosidase</fullName>
        <ecNumber evidence="9">3.2.1.-</ecNumber>
    </recommendedName>
</protein>
<evidence type="ECO:0000256" key="8">
    <source>
        <dbReference type="PIRSR" id="PIRSR601382-3"/>
    </source>
</evidence>
<dbReference type="OrthoDB" id="8118055at2759"/>
<dbReference type="GO" id="GO:0004571">
    <property type="term" value="F:mannosyl-oligosaccharide 1,2-alpha-mannosidase activity"/>
    <property type="evidence" value="ECO:0007669"/>
    <property type="project" value="InterPro"/>
</dbReference>
<comment type="similarity">
    <text evidence="3 9">Belongs to the glycosyl hydrolase 47 family.</text>
</comment>
<dbReference type="GO" id="GO:0005975">
    <property type="term" value="P:carbohydrate metabolic process"/>
    <property type="evidence" value="ECO:0007669"/>
    <property type="project" value="InterPro"/>
</dbReference>
<keyword evidence="9" id="KW-0326">Glycosidase</keyword>
<feature type="active site" description="Proton donor" evidence="6">
    <location>
        <position position="176"/>
    </location>
</feature>
<dbReference type="UniPathway" id="UPA00378"/>
<comment type="pathway">
    <text evidence="2">Protein modification; protein glycosylation.</text>
</comment>
<dbReference type="InterPro" id="IPR001382">
    <property type="entry name" value="Glyco_hydro_47"/>
</dbReference>
<evidence type="ECO:0000256" key="4">
    <source>
        <dbReference type="ARBA" id="ARBA00022801"/>
    </source>
</evidence>
<dbReference type="GO" id="GO:0016020">
    <property type="term" value="C:membrane"/>
    <property type="evidence" value="ECO:0007669"/>
    <property type="project" value="InterPro"/>
</dbReference>
<evidence type="ECO:0000256" key="6">
    <source>
        <dbReference type="PIRSR" id="PIRSR601382-1"/>
    </source>
</evidence>
<dbReference type="EC" id="3.2.1.-" evidence="9"/>
<dbReference type="Gene3D" id="1.50.10.10">
    <property type="match status" value="1"/>
</dbReference>
<proteinExistence type="inferred from homology"/>
<gene>
    <name evidence="10" type="ORF">JI435_137040</name>
</gene>
<dbReference type="InterPro" id="IPR036026">
    <property type="entry name" value="Seven-hairpin_glycosidases"/>
</dbReference>
<comment type="cofactor">
    <cofactor evidence="1 7">
        <name>Ca(2+)</name>
        <dbReference type="ChEBI" id="CHEBI:29108"/>
    </cofactor>
</comment>
<reference evidence="11" key="1">
    <citation type="journal article" date="2021" name="BMC Genomics">
        <title>Chromosome-level genome assembly and manually-curated proteome of model necrotroph Parastagonospora nodorum Sn15 reveals a genome-wide trove of candidate effector homologs, and redundancy of virulence-related functions within an accessory chromosome.</title>
        <authorList>
            <person name="Bertazzoni S."/>
            <person name="Jones D.A.B."/>
            <person name="Phan H.T."/>
            <person name="Tan K.-C."/>
            <person name="Hane J.K."/>
        </authorList>
    </citation>
    <scope>NUCLEOTIDE SEQUENCE [LARGE SCALE GENOMIC DNA]</scope>
    <source>
        <strain evidence="11">SN15 / ATCC MYA-4574 / FGSC 10173)</strain>
    </source>
</reference>
<evidence type="ECO:0000256" key="2">
    <source>
        <dbReference type="ARBA" id="ARBA00004922"/>
    </source>
</evidence>
<dbReference type="AlphaFoldDB" id="A0A7U2FIJ5"/>
<keyword evidence="11" id="KW-1185">Reference proteome</keyword>
<feature type="binding site" evidence="7">
    <location>
        <position position="581"/>
    </location>
    <ligand>
        <name>Ca(2+)</name>
        <dbReference type="ChEBI" id="CHEBI:29108"/>
    </ligand>
</feature>
<dbReference type="Pfam" id="PF01532">
    <property type="entry name" value="Glyco_hydro_47"/>
    <property type="match status" value="1"/>
</dbReference>
<name>A0A7U2FIJ5_PHANO</name>
<feature type="active site" evidence="6">
    <location>
        <position position="492"/>
    </location>
</feature>
<feature type="active site" evidence="6">
    <location>
        <position position="313"/>
    </location>
</feature>
<sequence length="590" mass="66737">MMGLTLRRIVVLCVTTTFVFLAFQQLRPRYEFPSPTFTSSQLIENPVKWKDIPLRHPVSSIAPLPTGEPVAIPKIQHAFGVETSHNKEQRLQRQAAVKEAFLHTWNGYKKYAWLQDEVTPVTGGFKNGFGQRGATLVDTLDTLVIMGLEEEFDEAVKAVKKIDFTTSGLQRLNVFETTIRFLGGLLSAHDLSNGKHHSLLVHATELGDMLYTAFDTSNRMPISRWDWEGGATNKFQQADGQSLSAELGSLSLEFTRLSQLTDEPKYYDAIRRITDILEVHQNRTNLPGLFPVLINPLDEKFDGDTFTFGGMSDSLYEYFPKQYLLLGGLNDQYRRLYEGAMKPAKEHLFFRPLIPQNQNILISGTVRTSTLGTVKLDPEGQHLTCFAGGMVALGAKIFNRTEDMDVARKLVDGCIWAYDSMPTGVMPETFKTIPCKGEEDCKWSTDRWHEVLKKSSSIEYVEGSDVRELIESAGLQPGFTSIEDPRFLLRPEAIESVFILYRITGDPTLQDAAWRMFEAVNNATYAEYAHSAIADVTIPEGKTTEKLDECESFWMAETLKYFYLIFSEPSLVSLDDYVFNTEAHPLRRPH</sequence>
<dbReference type="GO" id="GO:0005509">
    <property type="term" value="F:calcium ion binding"/>
    <property type="evidence" value="ECO:0007669"/>
    <property type="project" value="InterPro"/>
</dbReference>
<dbReference type="FunFam" id="1.50.10.10:FF:000037">
    <property type="entry name" value="alpha-1,2-Mannosidase"/>
    <property type="match status" value="1"/>
</dbReference>
<dbReference type="EMBL" id="CP069038">
    <property type="protein sequence ID" value="QRD03835.1"/>
    <property type="molecule type" value="Genomic_DNA"/>
</dbReference>
<feature type="active site" description="Proton donor" evidence="6">
    <location>
        <position position="428"/>
    </location>
</feature>
<dbReference type="InterPro" id="IPR012341">
    <property type="entry name" value="6hp_glycosidase-like_sf"/>
</dbReference>
<keyword evidence="5 8" id="KW-1015">Disulfide bond</keyword>
<evidence type="ECO:0000256" key="1">
    <source>
        <dbReference type="ARBA" id="ARBA00001913"/>
    </source>
</evidence>
<feature type="disulfide bond" evidence="8">
    <location>
        <begin position="385"/>
        <end position="414"/>
    </location>
</feature>
<dbReference type="InterPro" id="IPR050749">
    <property type="entry name" value="Glycosyl_Hydrolase_47"/>
</dbReference>
<evidence type="ECO:0000313" key="10">
    <source>
        <dbReference type="EMBL" id="QRD03835.1"/>
    </source>
</evidence>
<dbReference type="Proteomes" id="UP000663193">
    <property type="component" value="Chromosome 16"/>
</dbReference>
<dbReference type="SUPFAM" id="SSF48225">
    <property type="entry name" value="Seven-hairpin glycosidases"/>
    <property type="match status" value="1"/>
</dbReference>
<evidence type="ECO:0000256" key="3">
    <source>
        <dbReference type="ARBA" id="ARBA00007658"/>
    </source>
</evidence>
<dbReference type="PRINTS" id="PR00747">
    <property type="entry name" value="GLYHDRLASE47"/>
</dbReference>